<evidence type="ECO:0008006" key="3">
    <source>
        <dbReference type="Google" id="ProtNLM"/>
    </source>
</evidence>
<comment type="caution">
    <text evidence="1">The sequence shown here is derived from an EMBL/GenBank/DDBJ whole genome shotgun (WGS) entry which is preliminary data.</text>
</comment>
<reference evidence="1 2" key="1">
    <citation type="submission" date="2018-03" db="EMBL/GenBank/DDBJ databases">
        <title>The uncultured portion of the human microbiome is neutrally assembled.</title>
        <authorList>
            <person name="Jeraldo P."/>
            <person name="Boardman L."/>
            <person name="White B.A."/>
            <person name="Nelson H."/>
            <person name="Goldenfeld N."/>
            <person name="Chia N."/>
        </authorList>
    </citation>
    <scope>NUCLEOTIDE SEQUENCE [LARGE SCALE GENOMIC DNA]</scope>
    <source>
        <strain evidence="1">CIM:MAG 903</strain>
    </source>
</reference>
<dbReference type="EMBL" id="QAMZ01000012">
    <property type="protein sequence ID" value="PWL55139.1"/>
    <property type="molecule type" value="Genomic_DNA"/>
</dbReference>
<dbReference type="Proteomes" id="UP000246114">
    <property type="component" value="Unassembled WGS sequence"/>
</dbReference>
<evidence type="ECO:0000313" key="2">
    <source>
        <dbReference type="Proteomes" id="UP000246114"/>
    </source>
</evidence>
<dbReference type="AlphaFoldDB" id="A0A316MD38"/>
<protein>
    <recommendedName>
        <fullName evidence="3">Minor capsid protein</fullName>
    </recommendedName>
</protein>
<name>A0A316MD38_9CLOT</name>
<gene>
    <name evidence="1" type="ORF">DBY38_02390</name>
</gene>
<evidence type="ECO:0000313" key="1">
    <source>
        <dbReference type="EMBL" id="PWL55139.1"/>
    </source>
</evidence>
<sequence>MGFKINSKKKLKSDRQLFKGQKVQKYIDSNVIRLMSGYTPKDKGTLIDTADKLTKIGSGIIRQGGRKAPYGRKWYYKKANFTGSPMRGNKWFKRCMQNGGAKAILQGIKRNRWSK</sequence>
<accession>A0A316MD38</accession>
<organism evidence="1 2">
    <name type="scientific">Clostridium cadaveris</name>
    <dbReference type="NCBI Taxonomy" id="1529"/>
    <lineage>
        <taxon>Bacteria</taxon>
        <taxon>Bacillati</taxon>
        <taxon>Bacillota</taxon>
        <taxon>Clostridia</taxon>
        <taxon>Eubacteriales</taxon>
        <taxon>Clostridiaceae</taxon>
        <taxon>Clostridium</taxon>
    </lineage>
</organism>
<proteinExistence type="predicted"/>